<feature type="transmembrane region" description="Helical" evidence="1">
    <location>
        <begin position="7"/>
        <end position="28"/>
    </location>
</feature>
<organism evidence="2 3">
    <name type="scientific">Candidatus Egerieousia excrementavium</name>
    <dbReference type="NCBI Taxonomy" id="2840778"/>
    <lineage>
        <taxon>Bacteria</taxon>
        <taxon>Pseudomonadati</taxon>
        <taxon>Bacteroidota</taxon>
        <taxon>Bacteroidia</taxon>
        <taxon>Bacteroidales</taxon>
        <taxon>Candidatus Egerieousia</taxon>
    </lineage>
</organism>
<gene>
    <name evidence="2" type="ORF">IAC68_00865</name>
</gene>
<evidence type="ECO:0000313" key="2">
    <source>
        <dbReference type="EMBL" id="MBO8428473.1"/>
    </source>
</evidence>
<reference evidence="2" key="1">
    <citation type="submission" date="2020-10" db="EMBL/GenBank/DDBJ databases">
        <authorList>
            <person name="Gilroy R."/>
        </authorList>
    </citation>
    <scope>NUCLEOTIDE SEQUENCE</scope>
    <source>
        <strain evidence="2">15467</strain>
    </source>
</reference>
<evidence type="ECO:0000256" key="1">
    <source>
        <dbReference type="SAM" id="Phobius"/>
    </source>
</evidence>
<keyword evidence="1" id="KW-0812">Transmembrane</keyword>
<dbReference type="EMBL" id="JADINB010000019">
    <property type="protein sequence ID" value="MBO8428473.1"/>
    <property type="molecule type" value="Genomic_DNA"/>
</dbReference>
<dbReference type="Proteomes" id="UP000823635">
    <property type="component" value="Unassembled WGS sequence"/>
</dbReference>
<proteinExistence type="predicted"/>
<name>A0A9D9DKK3_9BACT</name>
<reference evidence="2" key="2">
    <citation type="journal article" date="2021" name="PeerJ">
        <title>Extensive microbial diversity within the chicken gut microbiome revealed by metagenomics and culture.</title>
        <authorList>
            <person name="Gilroy R."/>
            <person name="Ravi A."/>
            <person name="Getino M."/>
            <person name="Pursley I."/>
            <person name="Horton D.L."/>
            <person name="Alikhan N.F."/>
            <person name="Baker D."/>
            <person name="Gharbi K."/>
            <person name="Hall N."/>
            <person name="Watson M."/>
            <person name="Adriaenssens E.M."/>
            <person name="Foster-Nyarko E."/>
            <person name="Jarju S."/>
            <person name="Secka A."/>
            <person name="Antonio M."/>
            <person name="Oren A."/>
            <person name="Chaudhuri R.R."/>
            <person name="La Ragione R."/>
            <person name="Hildebrand F."/>
            <person name="Pallen M.J."/>
        </authorList>
    </citation>
    <scope>NUCLEOTIDE SEQUENCE</scope>
    <source>
        <strain evidence="2">15467</strain>
    </source>
</reference>
<sequence>MYIVHTLWARILPAIHRLQLVFIVYYAFHNNSPLSRVHYDFFNAATGNEKRDKDRYFANLLLMI</sequence>
<accession>A0A9D9DKK3</accession>
<evidence type="ECO:0000313" key="3">
    <source>
        <dbReference type="Proteomes" id="UP000823635"/>
    </source>
</evidence>
<dbReference type="AlphaFoldDB" id="A0A9D9DKK3"/>
<keyword evidence="1" id="KW-0472">Membrane</keyword>
<protein>
    <submittedName>
        <fullName evidence="2">Uncharacterized protein</fullName>
    </submittedName>
</protein>
<comment type="caution">
    <text evidence="2">The sequence shown here is derived from an EMBL/GenBank/DDBJ whole genome shotgun (WGS) entry which is preliminary data.</text>
</comment>
<keyword evidence="1" id="KW-1133">Transmembrane helix</keyword>